<dbReference type="Proteomes" id="UP000218418">
    <property type="component" value="Chromosome"/>
</dbReference>
<proteinExistence type="predicted"/>
<organism evidence="2 3">
    <name type="scientific">Calothrix parasitica NIES-267</name>
    <dbReference type="NCBI Taxonomy" id="1973488"/>
    <lineage>
        <taxon>Bacteria</taxon>
        <taxon>Bacillati</taxon>
        <taxon>Cyanobacteriota</taxon>
        <taxon>Cyanophyceae</taxon>
        <taxon>Nostocales</taxon>
        <taxon>Calotrichaceae</taxon>
        <taxon>Calothrix</taxon>
    </lineage>
</organism>
<name>A0A1Z4LRW5_9CYAN</name>
<dbReference type="EMBL" id="AP018227">
    <property type="protein sequence ID" value="BAY83927.1"/>
    <property type="molecule type" value="Genomic_DNA"/>
</dbReference>
<dbReference type="OrthoDB" id="3775810at2"/>
<evidence type="ECO:0000259" key="1">
    <source>
        <dbReference type="Pfam" id="PF13785"/>
    </source>
</evidence>
<evidence type="ECO:0000313" key="3">
    <source>
        <dbReference type="Proteomes" id="UP000218418"/>
    </source>
</evidence>
<dbReference type="InterPro" id="IPR025235">
    <property type="entry name" value="DUF4178"/>
</dbReference>
<dbReference type="Pfam" id="PF13785">
    <property type="entry name" value="DUF4178"/>
    <property type="match status" value="1"/>
</dbReference>
<protein>
    <recommendedName>
        <fullName evidence="1">DUF4178 domain-containing protein</fullName>
    </recommendedName>
</protein>
<reference evidence="2 3" key="1">
    <citation type="submission" date="2017-06" db="EMBL/GenBank/DDBJ databases">
        <title>Genome sequencing of cyanobaciteial culture collection at National Institute for Environmental Studies (NIES).</title>
        <authorList>
            <person name="Hirose Y."/>
            <person name="Shimura Y."/>
            <person name="Fujisawa T."/>
            <person name="Nakamura Y."/>
            <person name="Kawachi M."/>
        </authorList>
    </citation>
    <scope>NUCLEOTIDE SEQUENCE [LARGE SCALE GENOMIC DNA]</scope>
    <source>
        <strain evidence="2 3">NIES-267</strain>
    </source>
</reference>
<keyword evidence="3" id="KW-1185">Reference proteome</keyword>
<dbReference type="AlphaFoldDB" id="A0A1Z4LRW5"/>
<sequence length="198" mass="22429">MTLLLWLGVFVIIGGGAYLLVLQQQGKLPGSKPKKELPSLKRNVFNLQIGDIVQYMGIDWVVEGKLTYTVDDYFWMEYMLQDDNDIRWLSVEEDDTVEVTLLEATNQLDISETPPPKKLTFGDETYKCVDSGLASMTREGTVQRRTASRCQYFDYKSSGDKVLSIEVWDGEIEVTIGNRINPRSLTILPGDGNRVYGM</sequence>
<gene>
    <name evidence="2" type="ORF">NIES267_34210</name>
</gene>
<evidence type="ECO:0000313" key="2">
    <source>
        <dbReference type="EMBL" id="BAY83927.1"/>
    </source>
</evidence>
<feature type="domain" description="DUF4178" evidence="1">
    <location>
        <begin position="48"/>
        <end position="182"/>
    </location>
</feature>
<accession>A0A1Z4LRW5</accession>